<dbReference type="InterPro" id="IPR016167">
    <property type="entry name" value="FAD-bd_PCMH_sub1"/>
</dbReference>
<dbReference type="GO" id="GO:0008360">
    <property type="term" value="P:regulation of cell shape"/>
    <property type="evidence" value="ECO:0007669"/>
    <property type="project" value="UniProtKB-KW"/>
</dbReference>
<keyword evidence="7" id="KW-0132">Cell division</keyword>
<dbReference type="SUPFAM" id="SSF56194">
    <property type="entry name" value="Uridine diphospho-N-Acetylenolpyruvylglucosamine reductase, MurB, C-terminal domain"/>
    <property type="match status" value="1"/>
</dbReference>
<evidence type="ECO:0000256" key="5">
    <source>
        <dbReference type="ARBA" id="ARBA00012518"/>
    </source>
</evidence>
<evidence type="ECO:0000256" key="7">
    <source>
        <dbReference type="ARBA" id="ARBA00022618"/>
    </source>
</evidence>
<dbReference type="GO" id="GO:0071555">
    <property type="term" value="P:cell wall organization"/>
    <property type="evidence" value="ECO:0007669"/>
    <property type="project" value="UniProtKB-KW"/>
</dbReference>
<keyword evidence="12" id="KW-0573">Peptidoglycan synthesis</keyword>
<dbReference type="AlphaFoldDB" id="A0A382GEV6"/>
<evidence type="ECO:0000256" key="3">
    <source>
        <dbReference type="ARBA" id="ARBA00004496"/>
    </source>
</evidence>
<accession>A0A382GEV6</accession>
<protein>
    <recommendedName>
        <fullName evidence="5">UDP-N-acetylmuramate dehydrogenase</fullName>
        <ecNumber evidence="5">1.3.1.98</ecNumber>
    </recommendedName>
</protein>
<evidence type="ECO:0000256" key="9">
    <source>
        <dbReference type="ARBA" id="ARBA00022827"/>
    </source>
</evidence>
<dbReference type="InterPro" id="IPR003170">
    <property type="entry name" value="MurB"/>
</dbReference>
<comment type="subcellular location">
    <subcellularLocation>
        <location evidence="3">Cytoplasm</location>
    </subcellularLocation>
</comment>
<keyword evidence="14" id="KW-0131">Cell cycle</keyword>
<name>A0A382GEV6_9ZZZZ</name>
<evidence type="ECO:0000313" key="18">
    <source>
        <dbReference type="EMBL" id="SVB73766.1"/>
    </source>
</evidence>
<evidence type="ECO:0000256" key="11">
    <source>
        <dbReference type="ARBA" id="ARBA00022960"/>
    </source>
</evidence>
<dbReference type="NCBIfam" id="TIGR00179">
    <property type="entry name" value="murB"/>
    <property type="match status" value="1"/>
</dbReference>
<keyword evidence="6" id="KW-0963">Cytoplasm</keyword>
<evidence type="ECO:0000256" key="12">
    <source>
        <dbReference type="ARBA" id="ARBA00022984"/>
    </source>
</evidence>
<keyword evidence="15" id="KW-0961">Cell wall biogenesis/degradation</keyword>
<dbReference type="SUPFAM" id="SSF56176">
    <property type="entry name" value="FAD-binding/transporter-associated domain-like"/>
    <property type="match status" value="1"/>
</dbReference>
<comment type="function">
    <text evidence="2">Cell wall formation.</text>
</comment>
<dbReference type="GO" id="GO:0071949">
    <property type="term" value="F:FAD binding"/>
    <property type="evidence" value="ECO:0007669"/>
    <property type="project" value="InterPro"/>
</dbReference>
<comment type="cofactor">
    <cofactor evidence="1">
        <name>FAD</name>
        <dbReference type="ChEBI" id="CHEBI:57692"/>
    </cofactor>
</comment>
<dbReference type="HAMAP" id="MF_00037">
    <property type="entry name" value="MurB"/>
    <property type="match status" value="1"/>
</dbReference>
<reference evidence="18" key="1">
    <citation type="submission" date="2018-05" db="EMBL/GenBank/DDBJ databases">
        <authorList>
            <person name="Lanie J.A."/>
            <person name="Ng W.-L."/>
            <person name="Kazmierczak K.M."/>
            <person name="Andrzejewski T.M."/>
            <person name="Davidsen T.M."/>
            <person name="Wayne K.J."/>
            <person name="Tettelin H."/>
            <person name="Glass J.I."/>
            <person name="Rusch D."/>
            <person name="Podicherti R."/>
            <person name="Tsui H.-C.T."/>
            <person name="Winkler M.E."/>
        </authorList>
    </citation>
    <scope>NUCLEOTIDE SEQUENCE</scope>
</reference>
<evidence type="ECO:0000259" key="17">
    <source>
        <dbReference type="PROSITE" id="PS51387"/>
    </source>
</evidence>
<evidence type="ECO:0000256" key="16">
    <source>
        <dbReference type="ARBA" id="ARBA00048914"/>
    </source>
</evidence>
<proteinExistence type="inferred from homology"/>
<dbReference type="InterPro" id="IPR016169">
    <property type="entry name" value="FAD-bd_PCMH_sub2"/>
</dbReference>
<dbReference type="Gene3D" id="3.30.465.10">
    <property type="match status" value="1"/>
</dbReference>
<dbReference type="InterPro" id="IPR016166">
    <property type="entry name" value="FAD-bd_PCMH"/>
</dbReference>
<evidence type="ECO:0000256" key="15">
    <source>
        <dbReference type="ARBA" id="ARBA00023316"/>
    </source>
</evidence>
<dbReference type="Pfam" id="PF02873">
    <property type="entry name" value="MurB_C"/>
    <property type="match status" value="1"/>
</dbReference>
<dbReference type="UniPathway" id="UPA00219"/>
<dbReference type="Gene3D" id="3.90.78.10">
    <property type="entry name" value="UDP-N-acetylenolpyruvoylglucosamine reductase, C-terminal domain"/>
    <property type="match status" value="1"/>
</dbReference>
<dbReference type="PANTHER" id="PTHR21071">
    <property type="entry name" value="UDP-N-ACETYLENOLPYRUVOYLGLUCOSAMINE REDUCTASE"/>
    <property type="match status" value="1"/>
</dbReference>
<keyword evidence="11" id="KW-0133">Cell shape</keyword>
<evidence type="ECO:0000256" key="6">
    <source>
        <dbReference type="ARBA" id="ARBA00022490"/>
    </source>
</evidence>
<evidence type="ECO:0000256" key="4">
    <source>
        <dbReference type="ARBA" id="ARBA00004752"/>
    </source>
</evidence>
<dbReference type="Pfam" id="PF01565">
    <property type="entry name" value="FAD_binding_4"/>
    <property type="match status" value="1"/>
</dbReference>
<sequence>MSIKKTQLKQAILNKKMFLDLDTMGLQGELRTQEPMSRHTSWKTGGNADYYYIASDINDLAKFISKLPTSTPITWIGLGSNLLVRDGGVSGVVVSVVGLLNELKKINETEIFIGAGVSCAKAAHFSAKHGLEGIEFLAGIPGTIGGALAMNAGAYGGEIWSYIKEVETINRKGKREIFEKDKFDINYRSVSISENEWFIACKMKLEISTRTVVSDRIKKMLSERANGQPLGKLSCGSVFRNPTNQHAAKLIELCGLKGKKVGGAVISDKHSNFIINTGNATSLDIEQLIEFIQACVYEKYDIKLIPEVRIIGERNKGESNALV</sequence>
<keyword evidence="9" id="KW-0274">FAD</keyword>
<organism evidence="18">
    <name type="scientific">marine metagenome</name>
    <dbReference type="NCBI Taxonomy" id="408172"/>
    <lineage>
        <taxon>unclassified sequences</taxon>
        <taxon>metagenomes</taxon>
        <taxon>ecological metagenomes</taxon>
    </lineage>
</organism>
<dbReference type="InterPro" id="IPR036318">
    <property type="entry name" value="FAD-bd_PCMH-like_sf"/>
</dbReference>
<evidence type="ECO:0000256" key="1">
    <source>
        <dbReference type="ARBA" id="ARBA00001974"/>
    </source>
</evidence>
<dbReference type="EC" id="1.3.1.98" evidence="5"/>
<gene>
    <name evidence="18" type="ORF">METZ01_LOCUS226620</name>
</gene>
<evidence type="ECO:0000256" key="2">
    <source>
        <dbReference type="ARBA" id="ARBA00003921"/>
    </source>
</evidence>
<keyword evidence="8" id="KW-0285">Flavoprotein</keyword>
<keyword evidence="13" id="KW-0560">Oxidoreductase</keyword>
<dbReference type="GO" id="GO:0008762">
    <property type="term" value="F:UDP-N-acetylmuramate dehydrogenase activity"/>
    <property type="evidence" value="ECO:0007669"/>
    <property type="project" value="UniProtKB-EC"/>
</dbReference>
<evidence type="ECO:0000256" key="10">
    <source>
        <dbReference type="ARBA" id="ARBA00022857"/>
    </source>
</evidence>
<feature type="domain" description="FAD-binding PCMH-type" evidence="17">
    <location>
        <begin position="44"/>
        <end position="218"/>
    </location>
</feature>
<dbReference type="PROSITE" id="PS51387">
    <property type="entry name" value="FAD_PCMH"/>
    <property type="match status" value="1"/>
</dbReference>
<comment type="catalytic activity">
    <reaction evidence="16">
        <text>UDP-N-acetyl-alpha-D-muramate + NADP(+) = UDP-N-acetyl-3-O-(1-carboxyvinyl)-alpha-D-glucosamine + NADPH + H(+)</text>
        <dbReference type="Rhea" id="RHEA:12248"/>
        <dbReference type="ChEBI" id="CHEBI:15378"/>
        <dbReference type="ChEBI" id="CHEBI:57783"/>
        <dbReference type="ChEBI" id="CHEBI:58349"/>
        <dbReference type="ChEBI" id="CHEBI:68483"/>
        <dbReference type="ChEBI" id="CHEBI:70757"/>
        <dbReference type="EC" id="1.3.1.98"/>
    </reaction>
</comment>
<evidence type="ECO:0000256" key="8">
    <source>
        <dbReference type="ARBA" id="ARBA00022630"/>
    </source>
</evidence>
<dbReference type="GO" id="GO:0051301">
    <property type="term" value="P:cell division"/>
    <property type="evidence" value="ECO:0007669"/>
    <property type="project" value="UniProtKB-KW"/>
</dbReference>
<dbReference type="InterPro" id="IPR036635">
    <property type="entry name" value="MurB_C_sf"/>
</dbReference>
<dbReference type="Gene3D" id="3.30.43.10">
    <property type="entry name" value="Uridine Diphospho-n-acetylenolpyruvylglucosamine Reductase, domain 2"/>
    <property type="match status" value="1"/>
</dbReference>
<evidence type="ECO:0000256" key="13">
    <source>
        <dbReference type="ARBA" id="ARBA00023002"/>
    </source>
</evidence>
<dbReference type="PANTHER" id="PTHR21071:SF4">
    <property type="entry name" value="UDP-N-ACETYLENOLPYRUVOYLGLUCOSAMINE REDUCTASE"/>
    <property type="match status" value="1"/>
</dbReference>
<dbReference type="InterPro" id="IPR011601">
    <property type="entry name" value="MurB_C"/>
</dbReference>
<dbReference type="NCBIfam" id="NF010480">
    <property type="entry name" value="PRK13905.1"/>
    <property type="match status" value="1"/>
</dbReference>
<dbReference type="GO" id="GO:0005829">
    <property type="term" value="C:cytosol"/>
    <property type="evidence" value="ECO:0007669"/>
    <property type="project" value="TreeGrafter"/>
</dbReference>
<dbReference type="InterPro" id="IPR006094">
    <property type="entry name" value="Oxid_FAD_bind_N"/>
</dbReference>
<evidence type="ECO:0000256" key="14">
    <source>
        <dbReference type="ARBA" id="ARBA00023306"/>
    </source>
</evidence>
<keyword evidence="10" id="KW-0521">NADP</keyword>
<dbReference type="GO" id="GO:0009252">
    <property type="term" value="P:peptidoglycan biosynthetic process"/>
    <property type="evidence" value="ECO:0007669"/>
    <property type="project" value="UniProtKB-UniPathway"/>
</dbReference>
<dbReference type="EMBL" id="UINC01055182">
    <property type="protein sequence ID" value="SVB73766.1"/>
    <property type="molecule type" value="Genomic_DNA"/>
</dbReference>
<comment type="pathway">
    <text evidence="4">Cell wall biogenesis; peptidoglycan biosynthesis.</text>
</comment>